<comment type="similarity">
    <text evidence="1">Belongs to the LysR transcriptional regulatory family.</text>
</comment>
<dbReference type="GO" id="GO:0043565">
    <property type="term" value="F:sequence-specific DNA binding"/>
    <property type="evidence" value="ECO:0007669"/>
    <property type="project" value="TreeGrafter"/>
</dbReference>
<evidence type="ECO:0000256" key="2">
    <source>
        <dbReference type="ARBA" id="ARBA00023015"/>
    </source>
</evidence>
<dbReference type="SUPFAM" id="SSF46785">
    <property type="entry name" value="Winged helix' DNA-binding domain"/>
    <property type="match status" value="1"/>
</dbReference>
<sequence length="389" mass="42607">MDRLQSMRVFIKVAELGSFCKAAIALEMGNSVVTRHIAELERSLGARLLNRTTRSLSLTESGQVYLERATQILDDLDELEHSLVARNHEPVGTLRIVAPVVFGLNNLAPALHAYAQRYPRVVPNVTLVDREVNMVEEGFDVGIVIAERVRSASVVMRRLTSGCIAVCATPGYLERHGVPQRPEQLLEHQCLSLPADQGGDAYIFTAPGGEAVRVRPTNVAFANNAEMLRQLALLGHGIAILPSYLIERDIASGRLVSLLPEYQLPCVDVHIAYPSRHYLPAKVRTFIDHLIEQFALQPAGAYPALRVAAMQAQATPPRDPLGSHARPEAGPPSWPRLTSWRADGELSHSFAETLAGCGGTDDHLRPTDRTEKIDAHWAAEADREADTPA</sequence>
<proteinExistence type="inferred from homology"/>
<dbReference type="RefSeq" id="WP_081062882.1">
    <property type="nucleotide sequence ID" value="NZ_NKFA01000028.1"/>
</dbReference>
<evidence type="ECO:0000259" key="6">
    <source>
        <dbReference type="PROSITE" id="PS50931"/>
    </source>
</evidence>
<reference evidence="7 8" key="2">
    <citation type="submission" date="2017-08" db="EMBL/GenBank/DDBJ databases">
        <title>WGS of novel Burkholderia cepaca complex species.</title>
        <authorList>
            <person name="Lipuma J."/>
            <person name="Spilker T."/>
        </authorList>
    </citation>
    <scope>NUCLEOTIDE SEQUENCE [LARGE SCALE GENOMIC DNA]</scope>
    <source>
        <strain evidence="7 8">AU17325</strain>
    </source>
</reference>
<dbReference type="InterPro" id="IPR036388">
    <property type="entry name" value="WH-like_DNA-bd_sf"/>
</dbReference>
<dbReference type="CDD" id="cd08422">
    <property type="entry name" value="PBP2_CrgA_like"/>
    <property type="match status" value="1"/>
</dbReference>
<evidence type="ECO:0000256" key="3">
    <source>
        <dbReference type="ARBA" id="ARBA00023125"/>
    </source>
</evidence>
<keyword evidence="2" id="KW-0805">Transcription regulation</keyword>
<dbReference type="Gene3D" id="3.40.190.290">
    <property type="match status" value="1"/>
</dbReference>
<keyword evidence="4" id="KW-0804">Transcription</keyword>
<name>A0A228HZ08_9BURK</name>
<comment type="caution">
    <text evidence="7">The sequence shown here is derived from an EMBL/GenBank/DDBJ whole genome shotgun (WGS) entry which is preliminary data.</text>
</comment>
<dbReference type="InterPro" id="IPR000847">
    <property type="entry name" value="LysR_HTH_N"/>
</dbReference>
<dbReference type="InterPro" id="IPR058163">
    <property type="entry name" value="LysR-type_TF_proteobact-type"/>
</dbReference>
<dbReference type="Gene3D" id="1.10.10.10">
    <property type="entry name" value="Winged helix-like DNA-binding domain superfamily/Winged helix DNA-binding domain"/>
    <property type="match status" value="1"/>
</dbReference>
<dbReference type="InterPro" id="IPR036390">
    <property type="entry name" value="WH_DNA-bd_sf"/>
</dbReference>
<evidence type="ECO:0000256" key="4">
    <source>
        <dbReference type="ARBA" id="ARBA00023163"/>
    </source>
</evidence>
<dbReference type="InterPro" id="IPR005119">
    <property type="entry name" value="LysR_subst-bd"/>
</dbReference>
<evidence type="ECO:0000313" key="7">
    <source>
        <dbReference type="EMBL" id="OXI35418.1"/>
    </source>
</evidence>
<dbReference type="GO" id="GO:0006351">
    <property type="term" value="P:DNA-templated transcription"/>
    <property type="evidence" value="ECO:0007669"/>
    <property type="project" value="TreeGrafter"/>
</dbReference>
<feature type="compositionally biased region" description="Basic and acidic residues" evidence="5">
    <location>
        <begin position="360"/>
        <end position="389"/>
    </location>
</feature>
<dbReference type="AlphaFoldDB" id="A0A228HZ08"/>
<protein>
    <submittedName>
        <fullName evidence="7">LysR family transcriptional regulator</fullName>
    </submittedName>
</protein>
<dbReference type="EMBL" id="NKFA01000028">
    <property type="protein sequence ID" value="OXI35418.1"/>
    <property type="molecule type" value="Genomic_DNA"/>
</dbReference>
<dbReference type="PANTHER" id="PTHR30537">
    <property type="entry name" value="HTH-TYPE TRANSCRIPTIONAL REGULATOR"/>
    <property type="match status" value="1"/>
</dbReference>
<dbReference type="GO" id="GO:0003700">
    <property type="term" value="F:DNA-binding transcription factor activity"/>
    <property type="evidence" value="ECO:0007669"/>
    <property type="project" value="InterPro"/>
</dbReference>
<dbReference type="PROSITE" id="PS50931">
    <property type="entry name" value="HTH_LYSR"/>
    <property type="match status" value="1"/>
</dbReference>
<dbReference type="PANTHER" id="PTHR30537:SF35">
    <property type="entry name" value="TRANSCRIPTIONAL REGULATORY PROTEIN"/>
    <property type="match status" value="1"/>
</dbReference>
<reference evidence="8" key="1">
    <citation type="submission" date="2017-06" db="EMBL/GenBank/DDBJ databases">
        <authorList>
            <person name="LiPuma J."/>
            <person name="Spilker T."/>
        </authorList>
    </citation>
    <scope>NUCLEOTIDE SEQUENCE [LARGE SCALE GENOMIC DNA]</scope>
    <source>
        <strain evidence="8">AU17325</strain>
    </source>
</reference>
<dbReference type="SUPFAM" id="SSF53850">
    <property type="entry name" value="Periplasmic binding protein-like II"/>
    <property type="match status" value="1"/>
</dbReference>
<feature type="domain" description="HTH lysR-type" evidence="6">
    <location>
        <begin position="1"/>
        <end position="59"/>
    </location>
</feature>
<evidence type="ECO:0000256" key="1">
    <source>
        <dbReference type="ARBA" id="ARBA00009437"/>
    </source>
</evidence>
<organism evidence="7 8">
    <name type="scientific">Burkholderia aenigmatica</name>
    <dbReference type="NCBI Taxonomy" id="2015348"/>
    <lineage>
        <taxon>Bacteria</taxon>
        <taxon>Pseudomonadati</taxon>
        <taxon>Pseudomonadota</taxon>
        <taxon>Betaproteobacteria</taxon>
        <taxon>Burkholderiales</taxon>
        <taxon>Burkholderiaceae</taxon>
        <taxon>Burkholderia</taxon>
        <taxon>Burkholderia cepacia complex</taxon>
    </lineage>
</organism>
<accession>A0A228HZ08</accession>
<dbReference type="Pfam" id="PF03466">
    <property type="entry name" value="LysR_substrate"/>
    <property type="match status" value="1"/>
</dbReference>
<evidence type="ECO:0000313" key="8">
    <source>
        <dbReference type="Proteomes" id="UP000214600"/>
    </source>
</evidence>
<keyword evidence="3" id="KW-0238">DNA-binding</keyword>
<feature type="region of interest" description="Disordered" evidence="5">
    <location>
        <begin position="352"/>
        <end position="389"/>
    </location>
</feature>
<dbReference type="Pfam" id="PF00126">
    <property type="entry name" value="HTH_1"/>
    <property type="match status" value="1"/>
</dbReference>
<evidence type="ECO:0000256" key="5">
    <source>
        <dbReference type="SAM" id="MobiDB-lite"/>
    </source>
</evidence>
<dbReference type="Proteomes" id="UP000214600">
    <property type="component" value="Unassembled WGS sequence"/>
</dbReference>
<dbReference type="FunFam" id="1.10.10.10:FF:000001">
    <property type="entry name" value="LysR family transcriptional regulator"/>
    <property type="match status" value="1"/>
</dbReference>
<dbReference type="OrthoDB" id="9786526at2"/>
<feature type="region of interest" description="Disordered" evidence="5">
    <location>
        <begin position="313"/>
        <end position="339"/>
    </location>
</feature>
<gene>
    <name evidence="7" type="ORF">CFB84_37125</name>
</gene>